<dbReference type="OrthoDB" id="185455at2759"/>
<evidence type="ECO:0000313" key="19">
    <source>
        <dbReference type="EMBL" id="EMF11110.1"/>
    </source>
</evidence>
<sequence>MSHDAEDDEATYGNNHRAFLQALLARQTLTFEQAKPLISSIRTAAAAAAAASASTPTHAPSTSTTNRVHLPSDITPEDFLLNYIHPLNSLLSLFDLEIRRSFHQLTREEIFALVNTTSDAMTQMATAHSPDEIAYVKRLLDAMFEGNNTVEKEIMAVHAVQARALARVNTQFSWNHQNNSSSSNNSSLTQSQAEKVLEAMELEGWFEKSTVVMGGGSSSRNERRKVIWYTLTPRALMELQQWLVDTYNHEEEEEENENEAEENEETHQKIKFCKACRQIVTMGQRCPKMTCNVRLHHDCVGKMFRAQRDHETCPTCKTEWQDAPLVGIEAVKEPVAAAAAGRRKSRNGTAAARNGGRRRSAASTVNGYDEEEEGEGEEEGDGEVDGELP</sequence>
<evidence type="ECO:0000256" key="7">
    <source>
        <dbReference type="ARBA" id="ARBA00022723"/>
    </source>
</evidence>
<comment type="function">
    <text evidence="16">Acts in a DNA repair pathway for removal of UV-induced DNA damage that is distinct from classical nucleotide excision repair and in repair of ionizing radiation damage. Functions in homologous recombination repair of DNA double strand breaks and in recovery of stalled replication forks.</text>
</comment>
<comment type="subcellular location">
    <subcellularLocation>
        <location evidence="2 16">Nucleus</location>
    </subcellularLocation>
</comment>
<organism evidence="19 20">
    <name type="scientific">Sphaerulina musiva (strain SO2202)</name>
    <name type="common">Poplar stem canker fungus</name>
    <name type="synonym">Septoria musiva</name>
    <dbReference type="NCBI Taxonomy" id="692275"/>
    <lineage>
        <taxon>Eukaryota</taxon>
        <taxon>Fungi</taxon>
        <taxon>Dikarya</taxon>
        <taxon>Ascomycota</taxon>
        <taxon>Pezizomycotina</taxon>
        <taxon>Dothideomycetes</taxon>
        <taxon>Dothideomycetidae</taxon>
        <taxon>Mycosphaerellales</taxon>
        <taxon>Mycosphaerellaceae</taxon>
        <taxon>Sphaerulina</taxon>
    </lineage>
</organism>
<name>M3AWI4_SPHMS</name>
<keyword evidence="7 16" id="KW-0479">Metal-binding</keyword>
<dbReference type="eggNOG" id="KOG4718">
    <property type="taxonomic scope" value="Eukaryota"/>
</dbReference>
<dbReference type="RefSeq" id="XP_016759231.1">
    <property type="nucleotide sequence ID" value="XM_016909819.1"/>
</dbReference>
<evidence type="ECO:0000256" key="6">
    <source>
        <dbReference type="ARBA" id="ARBA00022679"/>
    </source>
</evidence>
<dbReference type="EMBL" id="KB456266">
    <property type="protein sequence ID" value="EMF11110.1"/>
    <property type="molecule type" value="Genomic_DNA"/>
</dbReference>
<proteinExistence type="inferred from homology"/>
<comment type="similarity">
    <text evidence="3 16">Belongs to the NSE1 family.</text>
</comment>
<keyword evidence="11 16" id="KW-0862">Zinc</keyword>
<evidence type="ECO:0000256" key="10">
    <source>
        <dbReference type="ARBA" id="ARBA00022786"/>
    </source>
</evidence>
<dbReference type="Proteomes" id="UP000016931">
    <property type="component" value="Unassembled WGS sequence"/>
</dbReference>
<evidence type="ECO:0000256" key="14">
    <source>
        <dbReference type="ARBA" id="ARBA00023242"/>
    </source>
</evidence>
<evidence type="ECO:0000256" key="15">
    <source>
        <dbReference type="PROSITE-ProRule" id="PRU00175"/>
    </source>
</evidence>
<dbReference type="PANTHER" id="PTHR20973">
    <property type="entry name" value="NON-SMC ELEMENT 1-RELATED"/>
    <property type="match status" value="1"/>
</dbReference>
<reference evidence="19 20" key="1">
    <citation type="journal article" date="2012" name="PLoS Pathog.">
        <title>Diverse lifestyles and strategies of plant pathogenesis encoded in the genomes of eighteen Dothideomycetes fungi.</title>
        <authorList>
            <person name="Ohm R.A."/>
            <person name="Feau N."/>
            <person name="Henrissat B."/>
            <person name="Schoch C.L."/>
            <person name="Horwitz B.A."/>
            <person name="Barry K.W."/>
            <person name="Condon B.J."/>
            <person name="Copeland A.C."/>
            <person name="Dhillon B."/>
            <person name="Glaser F."/>
            <person name="Hesse C.N."/>
            <person name="Kosti I."/>
            <person name="LaButti K."/>
            <person name="Lindquist E.A."/>
            <person name="Lucas S."/>
            <person name="Salamov A.A."/>
            <person name="Bradshaw R.E."/>
            <person name="Ciuffetti L."/>
            <person name="Hamelin R.C."/>
            <person name="Kema G.H.J."/>
            <person name="Lawrence C."/>
            <person name="Scott J.A."/>
            <person name="Spatafora J.W."/>
            <person name="Turgeon B.G."/>
            <person name="de Wit P.J.G.M."/>
            <person name="Zhong S."/>
            <person name="Goodwin S.B."/>
            <person name="Grigoriev I.V."/>
        </authorList>
    </citation>
    <scope>NUCLEOTIDE SEQUENCE [LARGE SCALE GENOMIC DNA]</scope>
    <source>
        <strain evidence="19 20">SO2202</strain>
    </source>
</reference>
<evidence type="ECO:0000259" key="18">
    <source>
        <dbReference type="PROSITE" id="PS50089"/>
    </source>
</evidence>
<keyword evidence="20" id="KW-1185">Reference proteome</keyword>
<evidence type="ECO:0000256" key="3">
    <source>
        <dbReference type="ARBA" id="ARBA00010258"/>
    </source>
</evidence>
<dbReference type="EC" id="2.3.2.27" evidence="4 16"/>
<evidence type="ECO:0000256" key="11">
    <source>
        <dbReference type="ARBA" id="ARBA00022833"/>
    </source>
</evidence>
<comment type="subunit">
    <text evidence="16">Component of the Smc5-Smc6 complex.</text>
</comment>
<feature type="compositionally biased region" description="Acidic residues" evidence="17">
    <location>
        <begin position="368"/>
        <end position="389"/>
    </location>
</feature>
<gene>
    <name evidence="19" type="ORF">SEPMUDRAFT_68410</name>
</gene>
<keyword evidence="8 16" id="KW-0227">DNA damage</keyword>
<evidence type="ECO:0000256" key="5">
    <source>
        <dbReference type="ARBA" id="ARBA00019422"/>
    </source>
</evidence>
<dbReference type="GeneID" id="27906956"/>
<dbReference type="OMA" id="NLVDHRW"/>
<evidence type="ECO:0000256" key="16">
    <source>
        <dbReference type="RuleBase" id="RU368018"/>
    </source>
</evidence>
<dbReference type="InterPro" id="IPR036388">
    <property type="entry name" value="WH-like_DNA-bd_sf"/>
</dbReference>
<protein>
    <recommendedName>
        <fullName evidence="5 16">Non-structural maintenance of chromosomes element 1 homolog</fullName>
        <ecNumber evidence="4 16">2.3.2.27</ecNumber>
    </recommendedName>
</protein>
<dbReference type="InterPro" id="IPR014857">
    <property type="entry name" value="Nse1_RING_C4HC3-type"/>
</dbReference>
<dbReference type="Gene3D" id="3.30.40.10">
    <property type="entry name" value="Zinc/RING finger domain, C3HC4 (zinc finger)"/>
    <property type="match status" value="1"/>
</dbReference>
<dbReference type="GO" id="GO:0061630">
    <property type="term" value="F:ubiquitin protein ligase activity"/>
    <property type="evidence" value="ECO:0007669"/>
    <property type="project" value="UniProtKB-EC"/>
</dbReference>
<evidence type="ECO:0000256" key="1">
    <source>
        <dbReference type="ARBA" id="ARBA00000900"/>
    </source>
</evidence>
<dbReference type="Gene3D" id="3.90.1150.220">
    <property type="match status" value="1"/>
</dbReference>
<dbReference type="GO" id="GO:0008270">
    <property type="term" value="F:zinc ion binding"/>
    <property type="evidence" value="ECO:0007669"/>
    <property type="project" value="UniProtKB-KW"/>
</dbReference>
<evidence type="ECO:0000256" key="13">
    <source>
        <dbReference type="ARBA" id="ARBA00023204"/>
    </source>
</evidence>
<dbReference type="STRING" id="692275.M3AWI4"/>
<dbReference type="InterPro" id="IPR013083">
    <property type="entry name" value="Znf_RING/FYVE/PHD"/>
</dbReference>
<keyword evidence="14 16" id="KW-0539">Nucleus</keyword>
<feature type="region of interest" description="Disordered" evidence="17">
    <location>
        <begin position="339"/>
        <end position="389"/>
    </location>
</feature>
<evidence type="ECO:0000256" key="8">
    <source>
        <dbReference type="ARBA" id="ARBA00022763"/>
    </source>
</evidence>
<keyword evidence="9 15" id="KW-0863">Zinc-finger</keyword>
<dbReference type="InterPro" id="IPR001841">
    <property type="entry name" value="Znf_RING"/>
</dbReference>
<keyword evidence="13 16" id="KW-0234">DNA repair</keyword>
<dbReference type="GO" id="GO:0005634">
    <property type="term" value="C:nucleus"/>
    <property type="evidence" value="ECO:0007669"/>
    <property type="project" value="UniProtKB-SubCell"/>
</dbReference>
<evidence type="ECO:0000313" key="20">
    <source>
        <dbReference type="Proteomes" id="UP000016931"/>
    </source>
</evidence>
<dbReference type="PANTHER" id="PTHR20973:SF0">
    <property type="entry name" value="NON-STRUCTURAL MAINTENANCE OF CHROMOSOMES ELEMENT 1 HOMOLOG"/>
    <property type="match status" value="1"/>
</dbReference>
<dbReference type="Gene3D" id="1.10.10.10">
    <property type="entry name" value="Winged helix-like DNA-binding domain superfamily/Winged helix DNA-binding domain"/>
    <property type="match status" value="1"/>
</dbReference>
<dbReference type="CDD" id="cd16493">
    <property type="entry name" value="RING-CH-C4HC3_NSE1"/>
    <property type="match status" value="1"/>
</dbReference>
<evidence type="ECO:0000256" key="9">
    <source>
        <dbReference type="ARBA" id="ARBA00022771"/>
    </source>
</evidence>
<keyword evidence="6 16" id="KW-0808">Transferase</keyword>
<keyword evidence="10 16" id="KW-0833">Ubl conjugation pathway</keyword>
<dbReference type="Pfam" id="PF07574">
    <property type="entry name" value="SMC_Nse1"/>
    <property type="match status" value="1"/>
</dbReference>
<evidence type="ECO:0000256" key="12">
    <source>
        <dbReference type="ARBA" id="ARBA00023172"/>
    </source>
</evidence>
<comment type="catalytic activity">
    <reaction evidence="1 16">
        <text>S-ubiquitinyl-[E2 ubiquitin-conjugating enzyme]-L-cysteine + [acceptor protein]-L-lysine = [E2 ubiquitin-conjugating enzyme]-L-cysteine + N(6)-ubiquitinyl-[acceptor protein]-L-lysine.</text>
        <dbReference type="EC" id="2.3.2.27"/>
    </reaction>
</comment>
<dbReference type="GO" id="GO:0000724">
    <property type="term" value="P:double-strand break repair via homologous recombination"/>
    <property type="evidence" value="ECO:0007669"/>
    <property type="project" value="TreeGrafter"/>
</dbReference>
<dbReference type="Pfam" id="PF08746">
    <property type="entry name" value="zf-RING-like"/>
    <property type="match status" value="1"/>
</dbReference>
<evidence type="ECO:0000256" key="2">
    <source>
        <dbReference type="ARBA" id="ARBA00004123"/>
    </source>
</evidence>
<dbReference type="InterPro" id="IPR011513">
    <property type="entry name" value="Nse1"/>
</dbReference>
<dbReference type="HOGENOM" id="CLU_045153_0_0_1"/>
<keyword evidence="12 16" id="KW-0233">DNA recombination</keyword>
<feature type="domain" description="RING-type" evidence="18">
    <location>
        <begin position="273"/>
        <end position="317"/>
    </location>
</feature>
<evidence type="ECO:0000256" key="17">
    <source>
        <dbReference type="SAM" id="MobiDB-lite"/>
    </source>
</evidence>
<dbReference type="PROSITE" id="PS50089">
    <property type="entry name" value="ZF_RING_2"/>
    <property type="match status" value="1"/>
</dbReference>
<dbReference type="AlphaFoldDB" id="M3AWI4"/>
<accession>M3AWI4</accession>
<dbReference type="SUPFAM" id="SSF57850">
    <property type="entry name" value="RING/U-box"/>
    <property type="match status" value="1"/>
</dbReference>
<dbReference type="GO" id="GO:0030915">
    <property type="term" value="C:Smc5-Smc6 complex"/>
    <property type="evidence" value="ECO:0007669"/>
    <property type="project" value="UniProtKB-UniRule"/>
</dbReference>
<evidence type="ECO:0000256" key="4">
    <source>
        <dbReference type="ARBA" id="ARBA00012483"/>
    </source>
</evidence>